<accession>A0A378JR84</accession>
<dbReference type="InterPro" id="IPR042269">
    <property type="entry name" value="Ser_carbopepase_S28_SKS"/>
</dbReference>
<dbReference type="InterPro" id="IPR008758">
    <property type="entry name" value="Peptidase_S28"/>
</dbReference>
<keyword evidence="7" id="KW-0031">Aminopeptidase</keyword>
<evidence type="ECO:0000256" key="2">
    <source>
        <dbReference type="ARBA" id="ARBA00022670"/>
    </source>
</evidence>
<dbReference type="GO" id="GO:0070008">
    <property type="term" value="F:serine-type exopeptidase activity"/>
    <property type="evidence" value="ECO:0007669"/>
    <property type="project" value="InterPro"/>
</dbReference>
<name>A0A378JR84_9GAMM</name>
<keyword evidence="5" id="KW-0325">Glycoprotein</keyword>
<dbReference type="EMBL" id="UGOG01000001">
    <property type="protein sequence ID" value="STX61114.1"/>
    <property type="molecule type" value="Genomic_DNA"/>
</dbReference>
<dbReference type="Gene3D" id="1.20.120.980">
    <property type="entry name" value="Serine carboxypeptidase S28, SKS domain"/>
    <property type="match status" value="1"/>
</dbReference>
<evidence type="ECO:0000313" key="7">
    <source>
        <dbReference type="EMBL" id="STX61114.1"/>
    </source>
</evidence>
<organism evidence="7 9">
    <name type="scientific">Legionella moravica</name>
    <dbReference type="NCBI Taxonomy" id="39962"/>
    <lineage>
        <taxon>Bacteria</taxon>
        <taxon>Pseudomonadati</taxon>
        <taxon>Pseudomonadota</taxon>
        <taxon>Gammaproteobacteria</taxon>
        <taxon>Legionellales</taxon>
        <taxon>Legionellaceae</taxon>
        <taxon>Legionella</taxon>
    </lineage>
</organism>
<dbReference type="EMBL" id="LNYN01000020">
    <property type="protein sequence ID" value="KTD34508.1"/>
    <property type="molecule type" value="Genomic_DNA"/>
</dbReference>
<dbReference type="PANTHER" id="PTHR11010:SF117">
    <property type="entry name" value="SERINE PROTEASE 16"/>
    <property type="match status" value="1"/>
</dbReference>
<dbReference type="PANTHER" id="PTHR11010">
    <property type="entry name" value="PROTEASE S28 PRO-X CARBOXYPEPTIDASE-RELATED"/>
    <property type="match status" value="1"/>
</dbReference>
<dbReference type="GO" id="GO:0006508">
    <property type="term" value="P:proteolysis"/>
    <property type="evidence" value="ECO:0007669"/>
    <property type="project" value="UniProtKB-KW"/>
</dbReference>
<dbReference type="SUPFAM" id="SSF53474">
    <property type="entry name" value="alpha/beta-Hydrolases"/>
    <property type="match status" value="1"/>
</dbReference>
<evidence type="ECO:0000313" key="8">
    <source>
        <dbReference type="Proteomes" id="UP000054985"/>
    </source>
</evidence>
<evidence type="ECO:0000256" key="1">
    <source>
        <dbReference type="ARBA" id="ARBA00011079"/>
    </source>
</evidence>
<keyword evidence="3" id="KW-0732">Signal</keyword>
<dbReference type="InterPro" id="IPR029058">
    <property type="entry name" value="AB_hydrolase_fold"/>
</dbReference>
<dbReference type="STRING" id="39962.Lmor_1905"/>
<dbReference type="GO" id="GO:0004180">
    <property type="term" value="F:carboxypeptidase activity"/>
    <property type="evidence" value="ECO:0007669"/>
    <property type="project" value="UniProtKB-KW"/>
</dbReference>
<keyword evidence="4 7" id="KW-0378">Hydrolase</keyword>
<proteinExistence type="inferred from homology"/>
<dbReference type="OrthoDB" id="6189138at2"/>
<dbReference type="Gene3D" id="3.40.50.1820">
    <property type="entry name" value="alpha/beta hydrolase"/>
    <property type="match status" value="1"/>
</dbReference>
<dbReference type="GO" id="GO:0004177">
    <property type="term" value="F:aminopeptidase activity"/>
    <property type="evidence" value="ECO:0007669"/>
    <property type="project" value="UniProtKB-KW"/>
</dbReference>
<dbReference type="Pfam" id="PF05577">
    <property type="entry name" value="Peptidase_S28"/>
    <property type="match status" value="1"/>
</dbReference>
<dbReference type="GO" id="GO:0008239">
    <property type="term" value="F:dipeptidyl-peptidase activity"/>
    <property type="evidence" value="ECO:0007669"/>
    <property type="project" value="TreeGrafter"/>
</dbReference>
<gene>
    <name evidence="7" type="primary">ptp</name>
    <name evidence="6" type="ORF">Lmor_1905</name>
    <name evidence="7" type="ORF">NCTC12239_00017</name>
</gene>
<keyword evidence="2" id="KW-0645">Protease</keyword>
<evidence type="ECO:0000313" key="6">
    <source>
        <dbReference type="EMBL" id="KTD34508.1"/>
    </source>
</evidence>
<protein>
    <submittedName>
        <fullName evidence="7">Serine carboxypeptidase</fullName>
        <ecNumber evidence="7">3.4.11.-</ecNumber>
    </submittedName>
</protein>
<sequence length="472" mass="53121">MNSIKSAALIGLGLVSCLPLSYAGPLELFLQKHLENQQPLLASSSIKTSRFMQRLDHNHPELGTFAQRYYVDETYGPKATDPVFFYICGESACTPRALNGAIRTYAKKHHAKMIALEHRYYGESLPRNTFSAEDLRFLSTEAALDDLAYFQRQMSKERNWTGTWIAFGGSYPGSLSAYYRLKYPYLVAGSLASSAPVMAKEDFYEYDAHVAKVAGPECAEQIRSVVREVEATLSDDHKLQEMKRLFEATEVRDPVDFLYLIADTGAAAIQYGMRNSFCQALSTSSTPLIGYSDFAKKLYKDMDVSAVEITAQGAMSENPDDYKKGVGTRQWYYQSCTEYGYWQNANPDYWLSARSSLINLEYHRTICQRLFGLSKPANTAKLNKSFYFPLMDDLVSNIYFTNGDNDPWSILSLSELNGNAVNLKLTYHIIEGAAHCEDLHSPNLLDSESLKTARTIMDSLLKQWLKSKSSAS</sequence>
<dbReference type="Proteomes" id="UP000054985">
    <property type="component" value="Unassembled WGS sequence"/>
</dbReference>
<reference evidence="6 8" key="1">
    <citation type="submission" date="2015-11" db="EMBL/GenBank/DDBJ databases">
        <title>Genomic analysis of 38 Legionella species identifies large and diverse effector repertoires.</title>
        <authorList>
            <person name="Burstein D."/>
            <person name="Amaro F."/>
            <person name="Zusman T."/>
            <person name="Lifshitz Z."/>
            <person name="Cohen O."/>
            <person name="Gilbert J.A."/>
            <person name="Pupko T."/>
            <person name="Shuman H.A."/>
            <person name="Segal G."/>
        </authorList>
    </citation>
    <scope>NUCLEOTIDE SEQUENCE [LARGE SCALE GENOMIC DNA]</scope>
    <source>
        <strain evidence="6 8">ATCC 43877</strain>
    </source>
</reference>
<evidence type="ECO:0000256" key="4">
    <source>
        <dbReference type="ARBA" id="ARBA00022801"/>
    </source>
</evidence>
<evidence type="ECO:0000256" key="5">
    <source>
        <dbReference type="ARBA" id="ARBA00023180"/>
    </source>
</evidence>
<keyword evidence="8" id="KW-1185">Reference proteome</keyword>
<dbReference type="AlphaFoldDB" id="A0A378JR84"/>
<evidence type="ECO:0000313" key="9">
    <source>
        <dbReference type="Proteomes" id="UP000254040"/>
    </source>
</evidence>
<dbReference type="EC" id="3.4.11.-" evidence="7"/>
<evidence type="ECO:0000256" key="3">
    <source>
        <dbReference type="ARBA" id="ARBA00022729"/>
    </source>
</evidence>
<dbReference type="RefSeq" id="WP_028382950.1">
    <property type="nucleotide sequence ID" value="NZ_CAAAJG010000065.1"/>
</dbReference>
<keyword evidence="7" id="KW-0121">Carboxypeptidase</keyword>
<comment type="similarity">
    <text evidence="1">Belongs to the peptidase S28 family.</text>
</comment>
<dbReference type="PROSITE" id="PS51257">
    <property type="entry name" value="PROKAR_LIPOPROTEIN"/>
    <property type="match status" value="1"/>
</dbReference>
<dbReference type="Proteomes" id="UP000254040">
    <property type="component" value="Unassembled WGS sequence"/>
</dbReference>
<reference evidence="7 9" key="2">
    <citation type="submission" date="2018-06" db="EMBL/GenBank/DDBJ databases">
        <authorList>
            <consortium name="Pathogen Informatics"/>
            <person name="Doyle S."/>
        </authorList>
    </citation>
    <scope>NUCLEOTIDE SEQUENCE [LARGE SCALE GENOMIC DNA]</scope>
    <source>
        <strain evidence="7 9">NCTC12239</strain>
    </source>
</reference>